<dbReference type="EMBL" id="RQHV01000061">
    <property type="protein sequence ID" value="TGN08215.1"/>
    <property type="molecule type" value="Genomic_DNA"/>
</dbReference>
<dbReference type="NCBIfam" id="NF047525">
    <property type="entry name" value="LIMLP_04285_fam"/>
    <property type="match status" value="1"/>
</dbReference>
<gene>
    <name evidence="3" type="ORF">EHS11_14940</name>
</gene>
<evidence type="ECO:0000256" key="1">
    <source>
        <dbReference type="SAM" id="MobiDB-lite"/>
    </source>
</evidence>
<dbReference type="RefSeq" id="WP_135765172.1">
    <property type="nucleotide sequence ID" value="NZ_RQHV01000061.1"/>
</dbReference>
<proteinExistence type="predicted"/>
<keyword evidence="2" id="KW-0732">Signal</keyword>
<dbReference type="OrthoDB" id="330648at2"/>
<feature type="region of interest" description="Disordered" evidence="1">
    <location>
        <begin position="82"/>
        <end position="112"/>
    </location>
</feature>
<sequence length="136" mass="15179">MNRNLLYTLLFSVLVSSLYADSVTVKASKQLIENVKTSSPSPSEILVESKDGTKQTFKKNQITVVTSPVVWEDAKPAEKPGFFSRMFGSGKKEETKEAEVTGAATEEKKEEPKSFFDRRFPEIAMGTMAILWILLP</sequence>
<name>A0A4R9LKU6_9LEPT</name>
<organism evidence="3 4">
    <name type="scientific">Leptospira ilyithenensis</name>
    <dbReference type="NCBI Taxonomy" id="2484901"/>
    <lineage>
        <taxon>Bacteria</taxon>
        <taxon>Pseudomonadati</taxon>
        <taxon>Spirochaetota</taxon>
        <taxon>Spirochaetia</taxon>
        <taxon>Leptospirales</taxon>
        <taxon>Leptospiraceae</taxon>
        <taxon>Leptospira</taxon>
    </lineage>
</organism>
<comment type="caution">
    <text evidence="3">The sequence shown here is derived from an EMBL/GenBank/DDBJ whole genome shotgun (WGS) entry which is preliminary data.</text>
</comment>
<reference evidence="3" key="1">
    <citation type="journal article" date="2019" name="PLoS Negl. Trop. Dis.">
        <title>Revisiting the worldwide diversity of Leptospira species in the environment.</title>
        <authorList>
            <person name="Vincent A.T."/>
            <person name="Schiettekatte O."/>
            <person name="Bourhy P."/>
            <person name="Veyrier F.J."/>
            <person name="Picardeau M."/>
        </authorList>
    </citation>
    <scope>NUCLEOTIDE SEQUENCE [LARGE SCALE GENOMIC DNA]</scope>
    <source>
        <strain evidence="3">201400974</strain>
    </source>
</reference>
<evidence type="ECO:0000313" key="4">
    <source>
        <dbReference type="Proteomes" id="UP000298264"/>
    </source>
</evidence>
<dbReference type="AlphaFoldDB" id="A0A4R9LKU6"/>
<feature type="compositionally biased region" description="Basic and acidic residues" evidence="1">
    <location>
        <begin position="90"/>
        <end position="112"/>
    </location>
</feature>
<accession>A0A4R9LKU6</accession>
<feature type="chain" id="PRO_5021020234" evidence="2">
    <location>
        <begin position="21"/>
        <end position="136"/>
    </location>
</feature>
<keyword evidence="4" id="KW-1185">Reference proteome</keyword>
<dbReference type="Proteomes" id="UP000298264">
    <property type="component" value="Unassembled WGS sequence"/>
</dbReference>
<feature type="signal peptide" evidence="2">
    <location>
        <begin position="1"/>
        <end position="20"/>
    </location>
</feature>
<protein>
    <submittedName>
        <fullName evidence="3">Uncharacterized protein</fullName>
    </submittedName>
</protein>
<evidence type="ECO:0000256" key="2">
    <source>
        <dbReference type="SAM" id="SignalP"/>
    </source>
</evidence>
<evidence type="ECO:0000313" key="3">
    <source>
        <dbReference type="EMBL" id="TGN08215.1"/>
    </source>
</evidence>